<evidence type="ECO:0000256" key="1">
    <source>
        <dbReference type="SAM" id="MobiDB-lite"/>
    </source>
</evidence>
<accession>A0A2T3ZYN1</accession>
<dbReference type="RefSeq" id="XP_024769599.1">
    <property type="nucleotide sequence ID" value="XM_024913938.1"/>
</dbReference>
<evidence type="ECO:0000256" key="2">
    <source>
        <dbReference type="SAM" id="Phobius"/>
    </source>
</evidence>
<keyword evidence="5" id="KW-1185">Reference proteome</keyword>
<organism evidence="4 5">
    <name type="scientific">Trichoderma harzianum CBS 226.95</name>
    <dbReference type="NCBI Taxonomy" id="983964"/>
    <lineage>
        <taxon>Eukaryota</taxon>
        <taxon>Fungi</taxon>
        <taxon>Dikarya</taxon>
        <taxon>Ascomycota</taxon>
        <taxon>Pezizomycotina</taxon>
        <taxon>Sordariomycetes</taxon>
        <taxon>Hypocreomycetidae</taxon>
        <taxon>Hypocreales</taxon>
        <taxon>Hypocreaceae</taxon>
        <taxon>Trichoderma</taxon>
    </lineage>
</organism>
<feature type="region of interest" description="Disordered" evidence="1">
    <location>
        <begin position="169"/>
        <end position="197"/>
    </location>
</feature>
<evidence type="ECO:0000313" key="4">
    <source>
        <dbReference type="EMBL" id="PTB49922.1"/>
    </source>
</evidence>
<dbReference type="Proteomes" id="UP000241690">
    <property type="component" value="Unassembled WGS sequence"/>
</dbReference>
<dbReference type="AlphaFoldDB" id="A0A2T3ZYN1"/>
<feature type="compositionally biased region" description="Low complexity" evidence="1">
    <location>
        <begin position="55"/>
        <end position="68"/>
    </location>
</feature>
<sequence>MQCMRLGLVSLSLFATHRLSKGQSSKSSRAESERKALSVGLIDASLTRSASTDCSAPAGAPGSNSSDSGDQKGVVVSFRRRQSRSRRGDQAVVVEDLFPQSSFLSLFQSIPVFPLSPSSLSFFLCFFYFFFSLLILLPFSTIRAYSWIEQDAGDCSDSDEGEMIGCNANREQGKDDAMHETRQRQRQRWSNLDCPAW</sequence>
<feature type="signal peptide" evidence="3">
    <location>
        <begin position="1"/>
        <end position="22"/>
    </location>
</feature>
<name>A0A2T3ZYN1_TRIHA</name>
<feature type="compositionally biased region" description="Basic and acidic residues" evidence="1">
    <location>
        <begin position="171"/>
        <end position="183"/>
    </location>
</feature>
<evidence type="ECO:0000313" key="5">
    <source>
        <dbReference type="Proteomes" id="UP000241690"/>
    </source>
</evidence>
<evidence type="ECO:0000256" key="3">
    <source>
        <dbReference type="SAM" id="SignalP"/>
    </source>
</evidence>
<keyword evidence="2" id="KW-0472">Membrane</keyword>
<dbReference type="GeneID" id="36622502"/>
<reference evidence="4 5" key="1">
    <citation type="submission" date="2016-07" db="EMBL/GenBank/DDBJ databases">
        <title>Multiple horizontal gene transfer events from other fungi enriched the ability of initially mycotrophic Trichoderma (Ascomycota) to feed on dead plant biomass.</title>
        <authorList>
            <consortium name="DOE Joint Genome Institute"/>
            <person name="Aerts A."/>
            <person name="Atanasova L."/>
            <person name="Chenthamara K."/>
            <person name="Zhang J."/>
            <person name="Grujic M."/>
            <person name="Henrissat B."/>
            <person name="Kuo A."/>
            <person name="Salamov A."/>
            <person name="Lipzen A."/>
            <person name="Labutti K."/>
            <person name="Barry K."/>
            <person name="Miao Y."/>
            <person name="Rahimi M.J."/>
            <person name="Shen Q."/>
            <person name="Grigoriev I.V."/>
            <person name="Kubicek C.P."/>
            <person name="Druzhinina I.S."/>
        </authorList>
    </citation>
    <scope>NUCLEOTIDE SEQUENCE [LARGE SCALE GENOMIC DNA]</scope>
    <source>
        <strain evidence="4 5">CBS 226.95</strain>
    </source>
</reference>
<keyword evidence="2" id="KW-0812">Transmembrane</keyword>
<gene>
    <name evidence="4" type="ORF">M431DRAFT_269251</name>
</gene>
<feature type="region of interest" description="Disordered" evidence="1">
    <location>
        <begin position="47"/>
        <end position="73"/>
    </location>
</feature>
<protein>
    <submittedName>
        <fullName evidence="4">Uncharacterized protein</fullName>
    </submittedName>
</protein>
<feature type="chain" id="PRO_5015674206" evidence="3">
    <location>
        <begin position="23"/>
        <end position="197"/>
    </location>
</feature>
<feature type="transmembrane region" description="Helical" evidence="2">
    <location>
        <begin position="120"/>
        <end position="139"/>
    </location>
</feature>
<dbReference type="EMBL" id="KZ679690">
    <property type="protein sequence ID" value="PTB49922.1"/>
    <property type="molecule type" value="Genomic_DNA"/>
</dbReference>
<keyword evidence="2" id="KW-1133">Transmembrane helix</keyword>
<proteinExistence type="predicted"/>
<keyword evidence="3" id="KW-0732">Signal</keyword>